<dbReference type="InterPro" id="IPR001683">
    <property type="entry name" value="PX_dom"/>
</dbReference>
<evidence type="ECO:0000313" key="12">
    <source>
        <dbReference type="Proteomes" id="UP000799421"/>
    </source>
</evidence>
<dbReference type="OrthoDB" id="10254720at2759"/>
<evidence type="ECO:0000256" key="5">
    <source>
        <dbReference type="ARBA" id="ARBA00022753"/>
    </source>
</evidence>
<dbReference type="Proteomes" id="UP000799421">
    <property type="component" value="Unassembled WGS sequence"/>
</dbReference>
<evidence type="ECO:0000256" key="8">
    <source>
        <dbReference type="ARBA" id="ARBA00033774"/>
    </source>
</evidence>
<evidence type="ECO:0000256" key="2">
    <source>
        <dbReference type="ARBA" id="ARBA00004177"/>
    </source>
</evidence>
<evidence type="ECO:0000259" key="10">
    <source>
        <dbReference type="PROSITE" id="PS50195"/>
    </source>
</evidence>
<comment type="function">
    <text evidence="7">Recruits the lipid transfer protein VPS13 to endosomal and vacuolar membranes.</text>
</comment>
<keyword evidence="4" id="KW-0926">Vacuole</keyword>
<gene>
    <name evidence="11" type="ORF">K470DRAFT_210948</name>
</gene>
<evidence type="ECO:0000256" key="6">
    <source>
        <dbReference type="ARBA" id="ARBA00023136"/>
    </source>
</evidence>
<dbReference type="GO" id="GO:0005774">
    <property type="term" value="C:vacuolar membrane"/>
    <property type="evidence" value="ECO:0007669"/>
    <property type="project" value="UniProtKB-SubCell"/>
</dbReference>
<dbReference type="PANTHER" id="PTHR10555:SF170">
    <property type="entry name" value="FI18122P1"/>
    <property type="match status" value="1"/>
</dbReference>
<dbReference type="SUPFAM" id="SSF64268">
    <property type="entry name" value="PX domain"/>
    <property type="match status" value="1"/>
</dbReference>
<accession>A0A6A7C872</accession>
<evidence type="ECO:0000256" key="4">
    <source>
        <dbReference type="ARBA" id="ARBA00022554"/>
    </source>
</evidence>
<proteinExistence type="inferred from homology"/>
<reference evidence="11" key="1">
    <citation type="journal article" date="2020" name="Stud. Mycol.">
        <title>101 Dothideomycetes genomes: a test case for predicting lifestyles and emergence of pathogens.</title>
        <authorList>
            <person name="Haridas S."/>
            <person name="Albert R."/>
            <person name="Binder M."/>
            <person name="Bloem J."/>
            <person name="Labutti K."/>
            <person name="Salamov A."/>
            <person name="Andreopoulos B."/>
            <person name="Baker S."/>
            <person name="Barry K."/>
            <person name="Bills G."/>
            <person name="Bluhm B."/>
            <person name="Cannon C."/>
            <person name="Castanera R."/>
            <person name="Culley D."/>
            <person name="Daum C."/>
            <person name="Ezra D."/>
            <person name="Gonzalez J."/>
            <person name="Henrissat B."/>
            <person name="Kuo A."/>
            <person name="Liang C."/>
            <person name="Lipzen A."/>
            <person name="Lutzoni F."/>
            <person name="Magnuson J."/>
            <person name="Mondo S."/>
            <person name="Nolan M."/>
            <person name="Ohm R."/>
            <person name="Pangilinan J."/>
            <person name="Park H.-J."/>
            <person name="Ramirez L."/>
            <person name="Alfaro M."/>
            <person name="Sun H."/>
            <person name="Tritt A."/>
            <person name="Yoshinaga Y."/>
            <person name="Zwiers L.-H."/>
            <person name="Turgeon B."/>
            <person name="Goodwin S."/>
            <person name="Spatafora J."/>
            <person name="Crous P."/>
            <person name="Grigoriev I."/>
        </authorList>
    </citation>
    <scope>NUCLEOTIDE SEQUENCE</scope>
    <source>
        <strain evidence="11">CBS 480.64</strain>
    </source>
</reference>
<dbReference type="InterPro" id="IPR037917">
    <property type="entry name" value="Ypt35_PX"/>
</dbReference>
<dbReference type="Pfam" id="PF00787">
    <property type="entry name" value="PX"/>
    <property type="match status" value="1"/>
</dbReference>
<organism evidence="11 12">
    <name type="scientific">Piedraia hortae CBS 480.64</name>
    <dbReference type="NCBI Taxonomy" id="1314780"/>
    <lineage>
        <taxon>Eukaryota</taxon>
        <taxon>Fungi</taxon>
        <taxon>Dikarya</taxon>
        <taxon>Ascomycota</taxon>
        <taxon>Pezizomycotina</taxon>
        <taxon>Dothideomycetes</taxon>
        <taxon>Dothideomycetidae</taxon>
        <taxon>Capnodiales</taxon>
        <taxon>Piedraiaceae</taxon>
        <taxon>Piedraia</taxon>
    </lineage>
</organism>
<protein>
    <recommendedName>
        <fullName evidence="8">Endosomal/vacuolar adapter protein YPT35</fullName>
    </recommendedName>
    <alternativeName>
        <fullName evidence="9">PX domain-containing protein YPT35</fullName>
    </alternativeName>
</protein>
<sequence length="161" mass="18195">MNRDAKVPPYWTPVPSFLDVSPSASQITLVDRSSLSNTHSQSCWAQSVTIPKFTIVSSSIPDPANLAGAYVVFHINITLLNSNGVLSIQKRYSDFDRLRRHLVMAFPHAENMIPMLPRKSLVSRFRPVFLEQRRLGLNHFLNCVLLNPEFAASPVLKEFVF</sequence>
<dbReference type="InterPro" id="IPR036871">
    <property type="entry name" value="PX_dom_sf"/>
</dbReference>
<dbReference type="CDD" id="cd07280">
    <property type="entry name" value="PX_YPT35"/>
    <property type="match status" value="1"/>
</dbReference>
<evidence type="ECO:0000256" key="7">
    <source>
        <dbReference type="ARBA" id="ARBA00033728"/>
    </source>
</evidence>
<evidence type="ECO:0000256" key="1">
    <source>
        <dbReference type="ARBA" id="ARBA00004148"/>
    </source>
</evidence>
<dbReference type="GO" id="GO:0032266">
    <property type="term" value="F:phosphatidylinositol-3-phosphate binding"/>
    <property type="evidence" value="ECO:0007669"/>
    <property type="project" value="InterPro"/>
</dbReference>
<dbReference type="EMBL" id="MU005961">
    <property type="protein sequence ID" value="KAF2863437.1"/>
    <property type="molecule type" value="Genomic_DNA"/>
</dbReference>
<dbReference type="AlphaFoldDB" id="A0A6A7C872"/>
<name>A0A6A7C872_9PEZI</name>
<dbReference type="Gene3D" id="3.30.1520.10">
    <property type="entry name" value="Phox-like domain"/>
    <property type="match status" value="1"/>
</dbReference>
<dbReference type="PROSITE" id="PS50195">
    <property type="entry name" value="PX"/>
    <property type="match status" value="1"/>
</dbReference>
<comment type="subcellular location">
    <subcellularLocation>
        <location evidence="2">Endosome</location>
    </subcellularLocation>
    <subcellularLocation>
        <location evidence="1">Vacuole membrane</location>
        <topology evidence="1">Peripheral membrane protein</topology>
    </subcellularLocation>
</comment>
<dbReference type="PANTHER" id="PTHR10555">
    <property type="entry name" value="SORTING NEXIN"/>
    <property type="match status" value="1"/>
</dbReference>
<keyword evidence="6" id="KW-0472">Membrane</keyword>
<dbReference type="GO" id="GO:0010008">
    <property type="term" value="C:endosome membrane"/>
    <property type="evidence" value="ECO:0007669"/>
    <property type="project" value="UniProtKB-SubCell"/>
</dbReference>
<evidence type="ECO:0000313" key="11">
    <source>
        <dbReference type="EMBL" id="KAF2863437.1"/>
    </source>
</evidence>
<comment type="similarity">
    <text evidence="3">Belongs to the YPT35 family.</text>
</comment>
<dbReference type="SMART" id="SM00312">
    <property type="entry name" value="PX"/>
    <property type="match status" value="1"/>
</dbReference>
<evidence type="ECO:0000256" key="3">
    <source>
        <dbReference type="ARBA" id="ARBA00007426"/>
    </source>
</evidence>
<evidence type="ECO:0000256" key="9">
    <source>
        <dbReference type="ARBA" id="ARBA00033785"/>
    </source>
</evidence>
<keyword evidence="12" id="KW-1185">Reference proteome</keyword>
<feature type="domain" description="PX" evidence="10">
    <location>
        <begin position="51"/>
        <end position="161"/>
    </location>
</feature>
<keyword evidence="5" id="KW-0967">Endosome</keyword>